<feature type="domain" description="AB hydrolase-1" evidence="1">
    <location>
        <begin position="65"/>
        <end position="166"/>
    </location>
</feature>
<comment type="caution">
    <text evidence="2">The sequence shown here is derived from an EMBL/GenBank/DDBJ whole genome shotgun (WGS) entry which is preliminary data.</text>
</comment>
<dbReference type="PANTHER" id="PTHR43798">
    <property type="entry name" value="MONOACYLGLYCEROL LIPASE"/>
    <property type="match status" value="1"/>
</dbReference>
<reference evidence="2 3" key="1">
    <citation type="submission" date="2023-07" db="EMBL/GenBank/DDBJ databases">
        <authorList>
            <person name="Girao M."/>
            <person name="Carvalho M.F."/>
        </authorList>
    </citation>
    <scope>NUCLEOTIDE SEQUENCE [LARGE SCALE GENOMIC DNA]</scope>
    <source>
        <strain evidence="2 3">66/93</strain>
    </source>
</reference>
<dbReference type="Proteomes" id="UP001348641">
    <property type="component" value="Unassembled WGS sequence"/>
</dbReference>
<dbReference type="Gene3D" id="3.40.50.1820">
    <property type="entry name" value="alpha/beta hydrolase"/>
    <property type="match status" value="1"/>
</dbReference>
<dbReference type="GO" id="GO:0016787">
    <property type="term" value="F:hydrolase activity"/>
    <property type="evidence" value="ECO:0007669"/>
    <property type="project" value="UniProtKB-KW"/>
</dbReference>
<proteinExistence type="predicted"/>
<gene>
    <name evidence="2" type="ORF">Q8A49_33520</name>
</gene>
<evidence type="ECO:0000259" key="1">
    <source>
        <dbReference type="Pfam" id="PF00561"/>
    </source>
</evidence>
<dbReference type="Pfam" id="PF00561">
    <property type="entry name" value="Abhydrolase_1"/>
    <property type="match status" value="1"/>
</dbReference>
<dbReference type="PANTHER" id="PTHR43798:SF33">
    <property type="entry name" value="HYDROLASE, PUTATIVE (AFU_ORTHOLOGUE AFUA_2G14860)-RELATED"/>
    <property type="match status" value="1"/>
</dbReference>
<name>A0ABU7L1J2_9ACTN</name>
<keyword evidence="2" id="KW-0378">Hydrolase</keyword>
<dbReference type="InterPro" id="IPR000073">
    <property type="entry name" value="AB_hydrolase_1"/>
</dbReference>
<dbReference type="SUPFAM" id="SSF53474">
    <property type="entry name" value="alpha/beta-Hydrolases"/>
    <property type="match status" value="1"/>
</dbReference>
<dbReference type="InterPro" id="IPR029058">
    <property type="entry name" value="AB_hydrolase_fold"/>
</dbReference>
<dbReference type="RefSeq" id="WP_330162182.1">
    <property type="nucleotide sequence ID" value="NZ_JAUUCC010000180.1"/>
</dbReference>
<evidence type="ECO:0000313" key="2">
    <source>
        <dbReference type="EMBL" id="MEE2055427.1"/>
    </source>
</evidence>
<organism evidence="2 3">
    <name type="scientific">Nocardiopsis tropica</name>
    <dbReference type="NCBI Taxonomy" id="109330"/>
    <lineage>
        <taxon>Bacteria</taxon>
        <taxon>Bacillati</taxon>
        <taxon>Actinomycetota</taxon>
        <taxon>Actinomycetes</taxon>
        <taxon>Streptosporangiales</taxon>
        <taxon>Nocardiopsidaceae</taxon>
        <taxon>Nocardiopsis</taxon>
    </lineage>
</organism>
<sequence>MEWWVPAGAAALLALPALAAAGWLLRNTVYADWDAARTARAGFVEHTAEVGGVLLNYAEGPDNGPPLLLVHGQVTDWRSWHRVLPALSRDFHVFAVDCHGHGRSARAPERYTAKAMAADLERFLDRVVGAPALVAGHSSGGLVAALMAADAPGKVVGAVLEDPPLFSSVHPRAAATFNHVDLSSAAHGFLRGGGTSDFTDHYLRNAWMWSLFRGAGDAVRDSALRYRARHPGRPARIPFAPPALNHMFLAMDSYDPRFGEAFHDNSFHDGFDHAGTLARITVPTVLIHANWSYDEDGVLLAAMDGDDAARSRSLLGDVEFHRVDSGHGFHFERPRDFVRIVRAFGGRVLRRPRPARGRVRRRRGG</sequence>
<dbReference type="InterPro" id="IPR050266">
    <property type="entry name" value="AB_hydrolase_sf"/>
</dbReference>
<feature type="non-terminal residue" evidence="2">
    <location>
        <position position="365"/>
    </location>
</feature>
<protein>
    <submittedName>
        <fullName evidence="2">Alpha/beta fold hydrolase</fullName>
    </submittedName>
</protein>
<accession>A0ABU7L1J2</accession>
<dbReference type="EMBL" id="JAUUCC010000180">
    <property type="protein sequence ID" value="MEE2055427.1"/>
    <property type="molecule type" value="Genomic_DNA"/>
</dbReference>
<evidence type="ECO:0000313" key="3">
    <source>
        <dbReference type="Proteomes" id="UP001348641"/>
    </source>
</evidence>